<dbReference type="InterPro" id="IPR018470">
    <property type="entry name" value="Metal-bd_Tp34-typ"/>
</dbReference>
<keyword evidence="1" id="KW-0732">Signal</keyword>
<reference evidence="4" key="2">
    <citation type="submission" date="2020-09" db="EMBL/GenBank/DDBJ databases">
        <authorList>
            <person name="Sun Q."/>
            <person name="Ohkuma M."/>
        </authorList>
    </citation>
    <scope>NUCLEOTIDE SEQUENCE</scope>
    <source>
        <strain evidence="4">JCM 15759</strain>
    </source>
</reference>
<gene>
    <name evidence="4" type="ORF">GCM10009006_15300</name>
</gene>
<dbReference type="Gene3D" id="2.60.40.2480">
    <property type="entry name" value="Periplasmic metal-binding protein Tp34-type"/>
    <property type="match status" value="1"/>
</dbReference>
<feature type="domain" description="DUF7350" evidence="3">
    <location>
        <begin position="278"/>
        <end position="400"/>
    </location>
</feature>
<feature type="region of interest" description="Disordered" evidence="2">
    <location>
        <begin position="47"/>
        <end position="78"/>
    </location>
</feature>
<dbReference type="InterPro" id="IPR055774">
    <property type="entry name" value="DUF7350"/>
</dbReference>
<dbReference type="AlphaFoldDB" id="A0A830FD41"/>
<dbReference type="EMBL" id="BMON01000001">
    <property type="protein sequence ID" value="GGM34748.1"/>
    <property type="molecule type" value="Genomic_DNA"/>
</dbReference>
<sequence>MSLTRFYILSERLIAIQTMWPERDPTRRDFIAMSGVALGMSVAGCATGDDAASETETPSGAAPGGTEATPEGTDAGRENELPTATAQERPLVHIPAHQAGMRMVGMTEVGPYMVAMSYTLLHDFWVLAGQEKSYVRINDGQGLHLMATVWDPEYNQRIPLGSPPVEVRDAASGDSVAEKSLWPMLSQQMGPHFGDNVAFPEEGEYTVQLSFDPVSARQLGEYRGRFTDSVDAEFDLLFRTDITNNIRERFVDEAGQAGALEPMETNMKPNGSLPEATALPGDHGGIVEGGAAKFVVQVLRKAPAGIDSSGPYLAVSARTPYNQYPLPFMGLRATVSSAGEEVREPLKAAIHPELGYHYGAPFPAIAMGDEVTLEVGAPPQIARHRGYQTAFLEFDDMTLTLGEQ</sequence>
<reference evidence="4" key="1">
    <citation type="journal article" date="2014" name="Int. J. Syst. Evol. Microbiol.">
        <title>Complete genome sequence of Corynebacterium casei LMG S-19264T (=DSM 44701T), isolated from a smear-ripened cheese.</title>
        <authorList>
            <consortium name="US DOE Joint Genome Institute (JGI-PGF)"/>
            <person name="Walter F."/>
            <person name="Albersmeier A."/>
            <person name="Kalinowski J."/>
            <person name="Ruckert C."/>
        </authorList>
    </citation>
    <scope>NUCLEOTIDE SEQUENCE</scope>
    <source>
        <strain evidence="4">JCM 15759</strain>
    </source>
</reference>
<comment type="caution">
    <text evidence="4">The sequence shown here is derived from an EMBL/GenBank/DDBJ whole genome shotgun (WGS) entry which is preliminary data.</text>
</comment>
<evidence type="ECO:0000256" key="1">
    <source>
        <dbReference type="ARBA" id="ARBA00022729"/>
    </source>
</evidence>
<evidence type="ECO:0000313" key="4">
    <source>
        <dbReference type="EMBL" id="GGM34748.1"/>
    </source>
</evidence>
<dbReference type="Pfam" id="PF24041">
    <property type="entry name" value="DUF7350"/>
    <property type="match status" value="1"/>
</dbReference>
<accession>A0A830FD41</accession>
<evidence type="ECO:0000313" key="5">
    <source>
        <dbReference type="Proteomes" id="UP000656367"/>
    </source>
</evidence>
<proteinExistence type="predicted"/>
<dbReference type="InterPro" id="IPR038482">
    <property type="entry name" value="Tp34-type_sf"/>
</dbReference>
<dbReference type="Pfam" id="PF10634">
    <property type="entry name" value="Iron_transport"/>
    <property type="match status" value="1"/>
</dbReference>
<organism evidence="4 5">
    <name type="scientific">Haloarcula argentinensis</name>
    <dbReference type="NCBI Taxonomy" id="43776"/>
    <lineage>
        <taxon>Archaea</taxon>
        <taxon>Methanobacteriati</taxon>
        <taxon>Methanobacteriota</taxon>
        <taxon>Stenosarchaea group</taxon>
        <taxon>Halobacteria</taxon>
        <taxon>Halobacteriales</taxon>
        <taxon>Haloarculaceae</taxon>
        <taxon>Haloarcula</taxon>
    </lineage>
</organism>
<protein>
    <submittedName>
        <fullName evidence="4">Iron transporter</fullName>
    </submittedName>
</protein>
<evidence type="ECO:0000256" key="2">
    <source>
        <dbReference type="SAM" id="MobiDB-lite"/>
    </source>
</evidence>
<evidence type="ECO:0000259" key="3">
    <source>
        <dbReference type="Pfam" id="PF24041"/>
    </source>
</evidence>
<name>A0A830FD41_HALAR</name>
<dbReference type="Proteomes" id="UP000656367">
    <property type="component" value="Unassembled WGS sequence"/>
</dbReference>